<sequence>MVIKDRIKKAAIKHDVTIGDD</sequence>
<evidence type="ECO:0000313" key="2">
    <source>
        <dbReference type="Proteomes" id="UP001597512"/>
    </source>
</evidence>
<comment type="caution">
    <text evidence="1">The sequence shown here is derived from an EMBL/GenBank/DDBJ whole genome shotgun (WGS) entry which is preliminary data.</text>
</comment>
<reference evidence="2" key="1">
    <citation type="journal article" date="2019" name="Int. J. Syst. Evol. Microbiol.">
        <title>The Global Catalogue of Microorganisms (GCM) 10K type strain sequencing project: providing services to taxonomists for standard genome sequencing and annotation.</title>
        <authorList>
            <consortium name="The Broad Institute Genomics Platform"/>
            <consortium name="The Broad Institute Genome Sequencing Center for Infectious Disease"/>
            <person name="Wu L."/>
            <person name="Ma J."/>
        </authorList>
    </citation>
    <scope>NUCLEOTIDE SEQUENCE [LARGE SCALE GENOMIC DNA]</scope>
    <source>
        <strain evidence="2">KCTC 52490</strain>
    </source>
</reference>
<accession>A0ABW6ADD4</accession>
<proteinExistence type="predicted"/>
<dbReference type="EMBL" id="JBHUOM010000002">
    <property type="protein sequence ID" value="MFD2933426.1"/>
    <property type="molecule type" value="Genomic_DNA"/>
</dbReference>
<dbReference type="Proteomes" id="UP001597512">
    <property type="component" value="Unassembled WGS sequence"/>
</dbReference>
<keyword evidence="2" id="KW-1185">Reference proteome</keyword>
<dbReference type="RefSeq" id="WP_381500770.1">
    <property type="nucleotide sequence ID" value="NZ_JBHUOM010000002.1"/>
</dbReference>
<protein>
    <submittedName>
        <fullName evidence="1">Uncharacterized protein</fullName>
    </submittedName>
</protein>
<evidence type="ECO:0000313" key="1">
    <source>
        <dbReference type="EMBL" id="MFD2933426.1"/>
    </source>
</evidence>
<organism evidence="1 2">
    <name type="scientific">Spirosoma flavum</name>
    <dbReference type="NCBI Taxonomy" id="2048557"/>
    <lineage>
        <taxon>Bacteria</taxon>
        <taxon>Pseudomonadati</taxon>
        <taxon>Bacteroidota</taxon>
        <taxon>Cytophagia</taxon>
        <taxon>Cytophagales</taxon>
        <taxon>Cytophagaceae</taxon>
        <taxon>Spirosoma</taxon>
    </lineage>
</organism>
<gene>
    <name evidence="1" type="ORF">ACFS25_06505</name>
</gene>
<name>A0ABW6ADD4_9BACT</name>